<dbReference type="SUPFAM" id="SSF52833">
    <property type="entry name" value="Thioredoxin-like"/>
    <property type="match status" value="1"/>
</dbReference>
<feature type="domain" description="GST C-terminal" evidence="1">
    <location>
        <begin position="94"/>
        <end position="225"/>
    </location>
</feature>
<dbReference type="Gene3D" id="1.20.1050.10">
    <property type="match status" value="1"/>
</dbReference>
<dbReference type="InterPro" id="IPR004046">
    <property type="entry name" value="GST_C"/>
</dbReference>
<dbReference type="InterPro" id="IPR004045">
    <property type="entry name" value="Glutathione_S-Trfase_N"/>
</dbReference>
<keyword evidence="2" id="KW-0808">Transferase</keyword>
<dbReference type="EC" id="2.5.1.18" evidence="2"/>
<dbReference type="PROSITE" id="PS50405">
    <property type="entry name" value="GST_CTER"/>
    <property type="match status" value="1"/>
</dbReference>
<dbReference type="OrthoDB" id="9813092at2"/>
<sequence>MTIPILYSLQNCPYAMRARMAIFRANQSVLIRAIKLDNKPQAMLMASAKGSVPVLVVATENKPRSVMVIEESLEVMLWALSQRDEDNLLRTDEADALPIMVSLITNFEHDFIPAFNAYSCAKRYHEENVIECRQACEVYLQVLEERLTRHTFMYAEQESLMDLALLPFLRKFARIDKQWFRQSPYPKLRTWLNHYLQSRMFSKVMEKHELWLDNYEQIYFGHDNT</sequence>
<comment type="caution">
    <text evidence="2">The sequence shown here is derived from an EMBL/GenBank/DDBJ whole genome shotgun (WGS) entry which is preliminary data.</text>
</comment>
<dbReference type="InterPro" id="IPR010987">
    <property type="entry name" value="Glutathione-S-Trfase_C-like"/>
</dbReference>
<evidence type="ECO:0000259" key="1">
    <source>
        <dbReference type="PROSITE" id="PS50405"/>
    </source>
</evidence>
<organism evidence="2 3">
    <name type="scientific">Vibrio scophthalmi</name>
    <dbReference type="NCBI Taxonomy" id="45658"/>
    <lineage>
        <taxon>Bacteria</taxon>
        <taxon>Pseudomonadati</taxon>
        <taxon>Pseudomonadota</taxon>
        <taxon>Gammaproteobacteria</taxon>
        <taxon>Vibrionales</taxon>
        <taxon>Vibrionaceae</taxon>
        <taxon>Vibrio</taxon>
    </lineage>
</organism>
<name>A0A1E3WP48_9VIBR</name>
<gene>
    <name evidence="2" type="ORF">VSF3289_01806</name>
</gene>
<dbReference type="AlphaFoldDB" id="A0A1E3WP48"/>
<dbReference type="Proteomes" id="UP000095131">
    <property type="component" value="Unassembled WGS sequence"/>
</dbReference>
<dbReference type="Gene3D" id="3.40.30.10">
    <property type="entry name" value="Glutaredoxin"/>
    <property type="match status" value="1"/>
</dbReference>
<dbReference type="GO" id="GO:0005737">
    <property type="term" value="C:cytoplasm"/>
    <property type="evidence" value="ECO:0007669"/>
    <property type="project" value="TreeGrafter"/>
</dbReference>
<dbReference type="RefSeq" id="WP_083239609.1">
    <property type="nucleotide sequence ID" value="NZ_CP195089.1"/>
</dbReference>
<protein>
    <submittedName>
        <fullName evidence="2">Glutathione transferase</fullName>
        <ecNumber evidence="2">2.5.1.18</ecNumber>
    </submittedName>
</protein>
<reference evidence="2 3" key="1">
    <citation type="submission" date="2016-08" db="EMBL/GenBank/DDBJ databases">
        <title>Genome sequencing of Vibrio scophthalmi strain FP3289, an isolated from Paralichthys olivaceus.</title>
        <authorList>
            <person name="Han H.-J."/>
        </authorList>
    </citation>
    <scope>NUCLEOTIDE SEQUENCE [LARGE SCALE GENOMIC DNA]</scope>
    <source>
        <strain evidence="2 3">FP3289</strain>
    </source>
</reference>
<dbReference type="SUPFAM" id="SSF47616">
    <property type="entry name" value="GST C-terminal domain-like"/>
    <property type="match status" value="1"/>
</dbReference>
<dbReference type="InterPro" id="IPR036282">
    <property type="entry name" value="Glutathione-S-Trfase_C_sf"/>
</dbReference>
<dbReference type="CDD" id="cd03196">
    <property type="entry name" value="GST_C_5"/>
    <property type="match status" value="1"/>
</dbReference>
<dbReference type="InterPro" id="IPR050983">
    <property type="entry name" value="GST_Omega/HSP26"/>
</dbReference>
<dbReference type="GO" id="GO:0004364">
    <property type="term" value="F:glutathione transferase activity"/>
    <property type="evidence" value="ECO:0007669"/>
    <property type="project" value="UniProtKB-EC"/>
</dbReference>
<dbReference type="PANTHER" id="PTHR43968">
    <property type="match status" value="1"/>
</dbReference>
<dbReference type="EMBL" id="MDCJ01000002">
    <property type="protein sequence ID" value="ODS11539.1"/>
    <property type="molecule type" value="Genomic_DNA"/>
</dbReference>
<dbReference type="PATRIC" id="fig|45658.8.peg.1811"/>
<evidence type="ECO:0000313" key="2">
    <source>
        <dbReference type="EMBL" id="ODS11539.1"/>
    </source>
</evidence>
<dbReference type="Pfam" id="PF00043">
    <property type="entry name" value="GST_C"/>
    <property type="match status" value="1"/>
</dbReference>
<proteinExistence type="predicted"/>
<accession>A0A1E3WP48</accession>
<evidence type="ECO:0000313" key="3">
    <source>
        <dbReference type="Proteomes" id="UP000095131"/>
    </source>
</evidence>
<dbReference type="InterPro" id="IPR036249">
    <property type="entry name" value="Thioredoxin-like_sf"/>
</dbReference>
<dbReference type="Pfam" id="PF13417">
    <property type="entry name" value="GST_N_3"/>
    <property type="match status" value="1"/>
</dbReference>
<dbReference type="PANTHER" id="PTHR43968:SF6">
    <property type="entry name" value="GLUTATHIONE S-TRANSFERASE OMEGA"/>
    <property type="match status" value="1"/>
</dbReference>